<evidence type="ECO:0000313" key="1">
    <source>
        <dbReference type="EMBL" id="CAF0909223.1"/>
    </source>
</evidence>
<dbReference type="AlphaFoldDB" id="A0A814A5N4"/>
<dbReference type="Gene3D" id="2.60.120.260">
    <property type="entry name" value="Galactose-binding domain-like"/>
    <property type="match status" value="1"/>
</dbReference>
<dbReference type="OrthoDB" id="10013511at2759"/>
<dbReference type="EMBL" id="CAJNOO010000333">
    <property type="protein sequence ID" value="CAF0909223.1"/>
    <property type="molecule type" value="Genomic_DNA"/>
</dbReference>
<proteinExistence type="predicted"/>
<dbReference type="Pfam" id="PF16147">
    <property type="entry name" value="DUF4855"/>
    <property type="match status" value="1"/>
</dbReference>
<evidence type="ECO:0000313" key="2">
    <source>
        <dbReference type="Proteomes" id="UP000663882"/>
    </source>
</evidence>
<dbReference type="Proteomes" id="UP000663882">
    <property type="component" value="Unassembled WGS sequence"/>
</dbReference>
<comment type="caution">
    <text evidence="1">The sequence shown here is derived from an EMBL/GenBank/DDBJ whole genome shotgun (WGS) entry which is preliminary data.</text>
</comment>
<accession>A0A814A5N4</accession>
<protein>
    <submittedName>
        <fullName evidence="1">Uncharacterized protein</fullName>
    </submittedName>
</protein>
<name>A0A814A5N4_9BILA</name>
<gene>
    <name evidence="1" type="ORF">RFH988_LOCUS9395</name>
</gene>
<sequence length="790" mass="90192">MVYFISTLFIIIVIFYDNIANVIDLNYPTITQAGFHHNALLYIDGIHSPEKLMLWLTGSYESLDSHKVIFDTITILAEKTPTNSFTAYSTNQQDWIWFLEIKLFGSNGILSNLTQALNQLNIKNQKLQIIIMLPYIDPIGQENFSSTLNLSIQNHRQQVIQWYIDIIKEQIKQYSMLHLWGIYLMREDIIFGINEQITLEISHIVHTKQLRLLWIPYTSAINWNNWTKLGIDVAILQPGYAFSSPLMQGIFNAGRLRATAKLAQKYGLGVEIETNQGGSTEYEIALLQNYLAQGSIDGYQYVPTAYFLGNYNSIARSKKACDLLRNYTSGLRIESTFISNTKWFWTINENLQATINISSNIIPQGIRINWSLKHKYWFGRVIVEGFIIMDNNYTWKLLSSTEIGEKNWRDEDWTSTLLPFSLLPSQKILSLRVLFLNSIFLPSLTDEDLIIEQIPNGIALQISTGAPYHISPSMFSYNPQYGDAISETFSNFSRGLLADRQWSIDEWQSTMSIGWLDNSYSHSYIRIALDFGNIIHVDQILVRSHGGSYAGVNWPNTARLLISTDCIPFSPYSSSDCTVKSYPCTDRIITGGIDMNQGGILSFTFSNSLRWATLEFQPNAWLMIDEIQAFVNGREISNLINYYFLTPPTSQTISSSMNNYLDDGVRLTDGVIAGMMGSITGWLKSEPHTITIDLLINRNIRETSVWTLIKPDWAISPPRLVVVSTSLDGITWILFGEQGQMQIGERMLDAQRLYITNDNTSLARYIKFDFVSDELFPEWWTMVSEVTATD</sequence>
<organism evidence="1 2">
    <name type="scientific">Rotaria sordida</name>
    <dbReference type="NCBI Taxonomy" id="392033"/>
    <lineage>
        <taxon>Eukaryota</taxon>
        <taxon>Metazoa</taxon>
        <taxon>Spiralia</taxon>
        <taxon>Gnathifera</taxon>
        <taxon>Rotifera</taxon>
        <taxon>Eurotatoria</taxon>
        <taxon>Bdelloidea</taxon>
        <taxon>Philodinida</taxon>
        <taxon>Philodinidae</taxon>
        <taxon>Rotaria</taxon>
    </lineage>
</organism>
<dbReference type="InterPro" id="IPR032329">
    <property type="entry name" value="DUF4855"/>
</dbReference>
<reference evidence="1" key="1">
    <citation type="submission" date="2021-02" db="EMBL/GenBank/DDBJ databases">
        <authorList>
            <person name="Nowell W R."/>
        </authorList>
    </citation>
    <scope>NUCLEOTIDE SEQUENCE</scope>
</reference>